<organism evidence="1 2">
    <name type="scientific">Chryseobacterium lacus</name>
    <dbReference type="NCBI Taxonomy" id="2058346"/>
    <lineage>
        <taxon>Bacteria</taxon>
        <taxon>Pseudomonadati</taxon>
        <taxon>Bacteroidota</taxon>
        <taxon>Flavobacteriia</taxon>
        <taxon>Flavobacteriales</taxon>
        <taxon>Weeksellaceae</taxon>
        <taxon>Chryseobacterium group</taxon>
        <taxon>Chryseobacterium</taxon>
    </lineage>
</organism>
<dbReference type="EMBL" id="QPIE01000005">
    <property type="protein sequence ID" value="RCU42714.1"/>
    <property type="molecule type" value="Genomic_DNA"/>
</dbReference>
<dbReference type="Proteomes" id="UP000252172">
    <property type="component" value="Unassembled WGS sequence"/>
</dbReference>
<evidence type="ECO:0000313" key="1">
    <source>
        <dbReference type="EMBL" id="RCU42714.1"/>
    </source>
</evidence>
<accession>A0A368MZ88</accession>
<comment type="caution">
    <text evidence="1">The sequence shown here is derived from an EMBL/GenBank/DDBJ whole genome shotgun (WGS) entry which is preliminary data.</text>
</comment>
<gene>
    <name evidence="1" type="ORF">DQ356_07815</name>
</gene>
<sequence>MNSEFLEFGTETRIFHAANVQKLIFCKENEQHSCLCFFVISLIIKKFKKNQMRYSTFLALGILLSSCNKKNEQVSSTAIVPTKTDTLKKTESETLQRWISFYKTTNPDFSFDKFSLSGTSEIAFTRGYVPGNFETQFNQIYEPFLVYNESKTQYLDFDSYHWQLDGRGTPSFEADQQVNLVNIPEKKVQQIGFFGPSFRIEEGYWEGDSVAVVLGNTYEKVPFFIKYNLIKNTKENYQYPDTLRFEKSYFYHRLMEKDFRPK</sequence>
<protein>
    <submittedName>
        <fullName evidence="1">Uncharacterized protein</fullName>
    </submittedName>
</protein>
<name>A0A368MZ88_9FLAO</name>
<proteinExistence type="predicted"/>
<reference evidence="1 2" key="1">
    <citation type="submission" date="2018-07" db="EMBL/GenBank/DDBJ databases">
        <title>Chryseobacterium lacus sp. nov., isolated from lake water.</title>
        <authorList>
            <person name="Li C.-M."/>
        </authorList>
    </citation>
    <scope>NUCLEOTIDE SEQUENCE [LARGE SCALE GENOMIC DNA]</scope>
    <source>
        <strain evidence="1 2">YLOS41</strain>
    </source>
</reference>
<evidence type="ECO:0000313" key="2">
    <source>
        <dbReference type="Proteomes" id="UP000252172"/>
    </source>
</evidence>
<keyword evidence="2" id="KW-1185">Reference proteome</keyword>
<dbReference type="AlphaFoldDB" id="A0A368MZ88"/>